<dbReference type="InterPro" id="IPR035979">
    <property type="entry name" value="RBD_domain_sf"/>
</dbReference>
<feature type="compositionally biased region" description="Polar residues" evidence="4">
    <location>
        <begin position="837"/>
        <end position="849"/>
    </location>
</feature>
<feature type="region of interest" description="Disordered" evidence="4">
    <location>
        <begin position="600"/>
        <end position="1185"/>
    </location>
</feature>
<feature type="compositionally biased region" description="Polar residues" evidence="4">
    <location>
        <begin position="1115"/>
        <end position="1124"/>
    </location>
</feature>
<evidence type="ECO:0000256" key="4">
    <source>
        <dbReference type="SAM" id="MobiDB-lite"/>
    </source>
</evidence>
<keyword evidence="2 3" id="KW-0694">RNA-binding</keyword>
<dbReference type="SMART" id="SM00360">
    <property type="entry name" value="RRM"/>
    <property type="match status" value="3"/>
</dbReference>
<reference evidence="6 7" key="1">
    <citation type="submission" date="2019-10" db="EMBL/GenBank/DDBJ databases">
        <authorList>
            <person name="Palmer J.M."/>
        </authorList>
    </citation>
    <scope>NUCLEOTIDE SEQUENCE [LARGE SCALE GENOMIC DNA]</scope>
    <source>
        <strain evidence="6 7">TWF730</strain>
    </source>
</reference>
<evidence type="ECO:0000256" key="3">
    <source>
        <dbReference type="PROSITE-ProRule" id="PRU00176"/>
    </source>
</evidence>
<proteinExistence type="predicted"/>
<evidence type="ECO:0000256" key="1">
    <source>
        <dbReference type="ARBA" id="ARBA00022737"/>
    </source>
</evidence>
<name>A0AAV9V2A6_9PEZI</name>
<comment type="caution">
    <text evidence="6">The sequence shown here is derived from an EMBL/GenBank/DDBJ whole genome shotgun (WGS) entry which is preliminary data.</text>
</comment>
<dbReference type="PANTHER" id="PTHR24012">
    <property type="entry name" value="RNA BINDING PROTEIN"/>
    <property type="match status" value="1"/>
</dbReference>
<accession>A0AAV9V2A6</accession>
<evidence type="ECO:0000313" key="7">
    <source>
        <dbReference type="Proteomes" id="UP001373714"/>
    </source>
</evidence>
<keyword evidence="7" id="KW-1185">Reference proteome</keyword>
<feature type="compositionally biased region" description="Basic and acidic residues" evidence="4">
    <location>
        <begin position="761"/>
        <end position="783"/>
    </location>
</feature>
<evidence type="ECO:0000313" key="6">
    <source>
        <dbReference type="EMBL" id="KAK6352618.1"/>
    </source>
</evidence>
<dbReference type="EMBL" id="JAVHNS010000006">
    <property type="protein sequence ID" value="KAK6352618.1"/>
    <property type="molecule type" value="Genomic_DNA"/>
</dbReference>
<gene>
    <name evidence="6" type="ORF">TWF730_009438</name>
</gene>
<feature type="domain" description="RRM" evidence="5">
    <location>
        <begin position="510"/>
        <end position="589"/>
    </location>
</feature>
<feature type="compositionally biased region" description="Polar residues" evidence="4">
    <location>
        <begin position="307"/>
        <end position="319"/>
    </location>
</feature>
<feature type="compositionally biased region" description="Basic and acidic residues" evidence="4">
    <location>
        <begin position="800"/>
        <end position="810"/>
    </location>
</feature>
<feature type="region of interest" description="Disordered" evidence="4">
    <location>
        <begin position="247"/>
        <end position="320"/>
    </location>
</feature>
<feature type="compositionally biased region" description="Basic and acidic residues" evidence="4">
    <location>
        <begin position="824"/>
        <end position="835"/>
    </location>
</feature>
<sequence>MGGRRFPDREPQNERLMIHIAGIPPMMPEDVVKQAATQFGPVKEFFKVSRHYEKAYEYAPCFGFLTFEHEDSVARALDAGWMIAGDSKLSLNARRPREHRNQRPNGDFRPTNLPGGPGVLPDRPPPVRGQAQAPVHSRKQSNGSQFENKGSFPGPNRGTRPSSSTCTIYGLPETFVVQDLTERGSSFGRVINAHIFEYKDRDGRRFGTINFDSSSVAEEFHNKENGQIWNGCTVKITFEPFNIARRNNAPPIRSGNSGSQNFHRHEQRSFEGPKRFPSGNRGPRYPPNNGMGRFNNRGPFQPHGSGYQPQFQGPNQQHYPQEHQFYDPQMVAYQQQQYQLQYPQAMGPHPMANQVQYGSGVVSPPMPYGQQMAAHGIQGQYHSPPPVDQTGMLPMHSGHVPYPGTAGYPQGYGAHRNVIVGDSPNSKHSSGSTDTIGNHHKASGETSLTAPNSHPDMHQGRFIVPPENYRHAGYAYPGHISENVHPLTGPSEPAMLPATVPETKDPEDPSNIFIKNIDDDVISKPEHLEEYCKKFGEVVSISLPAYGNGLIKGFGFVKFTTPEAALKAKEELNLQIVGRRRLFVSFAETSDHRQSRLAKFYDQGARSDRELSPPDPLIHINDKNKTPEKKKQIDEEVKGRSSIAQTDGDATIDIPAGKPADEQPDKKKPEDLKDALAVEKIIKPQVETAPTVEKPAEVKTLKGPASEVTSASQKQEKKTEGIEKAEKVEKEGNISAKQDEAQDIPDAETNGTKGKSIGRKLTPEEAMKRDPAIVSVERPESTDVSKGSSTSHTASVSGAHPKELKDDRLKLVLKGLQNTNLDGVESKDGTQKDPPDSGQSAVPETQRSNNSERKELGEGVVKALRDTGNKSQGLDNECVPHPPTRSDTRNSTSSSGSRVSQEEFSEALKEKFGPKIPSTIRAADVMDAVDKYVESRNGTREPSPATKNDESLVKKDDDQAEAGMSNIVAPAPSRKVSIRKITPSDAAESKTASEEEGKVEVDEIKIIAVAQGSEENTTKKETQTAKPQSPAPAAISSEVPTTISTEAPVAVSTQAPTVSTDIPRTEQTTHPSTTQSIPTLKTDERSAYHSETGSSSKQSGSGVQQKNVFGGSLNHPRSYSQGPIDSNHRQDHSNGSMTSSPHSKYSRGSEYPQQYPGFHGHHNDQYNPHINFGPHSPGPHPPTMICNDPCPQPQCQPPFSFVPIPDMSHMFQGHINARMQQMGQMPFYDPAMYHGQYGYPADNNGFHPQFFGGTPPAMHVQPQPQPQWSNTGNTSNGNNGPVLGPHSQGGFVYPPPHPYSPPHFHQPTSPPRMGHMDQSQTNRGFQEHGHPQMHQQFGGPFPDQGMQGSPQPPFHGQGQYRPPPHEAGAVGA</sequence>
<feature type="compositionally biased region" description="Basic and acidic residues" evidence="4">
    <location>
        <begin position="987"/>
        <end position="1005"/>
    </location>
</feature>
<dbReference type="PROSITE" id="PS50102">
    <property type="entry name" value="RRM"/>
    <property type="match status" value="1"/>
</dbReference>
<dbReference type="InterPro" id="IPR012677">
    <property type="entry name" value="Nucleotide-bd_a/b_plait_sf"/>
</dbReference>
<feature type="compositionally biased region" description="Basic and acidic residues" evidence="4">
    <location>
        <begin position="263"/>
        <end position="274"/>
    </location>
</feature>
<feature type="compositionally biased region" description="Polar residues" evidence="4">
    <location>
        <begin position="423"/>
        <end position="436"/>
    </location>
</feature>
<dbReference type="CDD" id="cd00590">
    <property type="entry name" value="RRM_SF"/>
    <property type="match status" value="2"/>
</dbReference>
<feature type="region of interest" description="Disordered" evidence="4">
    <location>
        <begin position="92"/>
        <end position="165"/>
    </location>
</feature>
<feature type="compositionally biased region" description="Polar residues" evidence="4">
    <location>
        <begin position="784"/>
        <end position="796"/>
    </location>
</feature>
<dbReference type="Proteomes" id="UP001373714">
    <property type="component" value="Unassembled WGS sequence"/>
</dbReference>
<feature type="compositionally biased region" description="Polar residues" evidence="4">
    <location>
        <begin position="1038"/>
        <end position="1079"/>
    </location>
</feature>
<evidence type="ECO:0000259" key="5">
    <source>
        <dbReference type="PROSITE" id="PS50102"/>
    </source>
</evidence>
<organism evidence="6 7">
    <name type="scientific">Orbilia blumenaviensis</name>
    <dbReference type="NCBI Taxonomy" id="1796055"/>
    <lineage>
        <taxon>Eukaryota</taxon>
        <taxon>Fungi</taxon>
        <taxon>Dikarya</taxon>
        <taxon>Ascomycota</taxon>
        <taxon>Pezizomycotina</taxon>
        <taxon>Orbiliomycetes</taxon>
        <taxon>Orbiliales</taxon>
        <taxon>Orbiliaceae</taxon>
        <taxon>Orbilia</taxon>
    </lineage>
</organism>
<feature type="compositionally biased region" description="Basic and acidic residues" evidence="4">
    <location>
        <begin position="928"/>
        <end position="939"/>
    </location>
</feature>
<feature type="compositionally biased region" description="Polar residues" evidence="4">
    <location>
        <begin position="1133"/>
        <end position="1143"/>
    </location>
</feature>
<feature type="compositionally biased region" description="Low complexity" evidence="4">
    <location>
        <begin position="1269"/>
        <end position="1280"/>
    </location>
</feature>
<feature type="compositionally biased region" description="Basic and acidic residues" evidence="4">
    <location>
        <begin position="947"/>
        <end position="957"/>
    </location>
</feature>
<evidence type="ECO:0000256" key="2">
    <source>
        <dbReference type="ARBA" id="ARBA00022884"/>
    </source>
</evidence>
<dbReference type="Gene3D" id="3.30.70.330">
    <property type="match status" value="3"/>
</dbReference>
<feature type="compositionally biased region" description="Basic and acidic residues" evidence="4">
    <location>
        <begin position="714"/>
        <end position="740"/>
    </location>
</feature>
<dbReference type="Pfam" id="PF00076">
    <property type="entry name" value="RRM_1"/>
    <property type="match status" value="1"/>
</dbReference>
<feature type="compositionally biased region" description="Basic and acidic residues" evidence="4">
    <location>
        <begin position="659"/>
        <end position="682"/>
    </location>
</feature>
<dbReference type="SUPFAM" id="SSF54928">
    <property type="entry name" value="RNA-binding domain, RBD"/>
    <property type="match status" value="2"/>
</dbReference>
<feature type="region of interest" description="Disordered" evidence="4">
    <location>
        <begin position="1259"/>
        <end position="1372"/>
    </location>
</feature>
<feature type="compositionally biased region" description="Low complexity" evidence="4">
    <location>
        <begin position="889"/>
        <end position="899"/>
    </location>
</feature>
<keyword evidence="1" id="KW-0677">Repeat</keyword>
<feature type="compositionally biased region" description="Basic and acidic residues" evidence="4">
    <location>
        <begin position="620"/>
        <end position="639"/>
    </location>
</feature>
<dbReference type="GO" id="GO:0003723">
    <property type="term" value="F:RNA binding"/>
    <property type="evidence" value="ECO:0007669"/>
    <property type="project" value="UniProtKB-UniRule"/>
</dbReference>
<feature type="compositionally biased region" description="Basic and acidic residues" evidence="4">
    <location>
        <begin position="850"/>
        <end position="868"/>
    </location>
</feature>
<feature type="region of interest" description="Disordered" evidence="4">
    <location>
        <begin position="421"/>
        <end position="455"/>
    </location>
</feature>
<dbReference type="InterPro" id="IPR000504">
    <property type="entry name" value="RRM_dom"/>
</dbReference>
<protein>
    <recommendedName>
        <fullName evidence="5">RRM domain-containing protein</fullName>
    </recommendedName>
</protein>
<feature type="compositionally biased region" description="Low complexity" evidence="4">
    <location>
        <begin position="1093"/>
        <end position="1106"/>
    </location>
</feature>